<dbReference type="GO" id="GO:0008076">
    <property type="term" value="C:voltage-gated potassium channel complex"/>
    <property type="evidence" value="ECO:0007669"/>
    <property type="project" value="InterPro"/>
</dbReference>
<dbReference type="InterPro" id="IPR013783">
    <property type="entry name" value="Ig-like_fold"/>
</dbReference>
<dbReference type="PhylomeDB" id="A7SGA7"/>
<dbReference type="HOGENOM" id="CLU_037255_0_0_1"/>
<evidence type="ECO:0000313" key="11">
    <source>
        <dbReference type="Proteomes" id="UP000001593"/>
    </source>
</evidence>
<comment type="subcellular location">
    <subcellularLocation>
        <location evidence="1">Membrane</location>
        <topology evidence="1">Multi-pass membrane protein</topology>
    </subcellularLocation>
</comment>
<dbReference type="Proteomes" id="UP000001593">
    <property type="component" value="Unassembled WGS sequence"/>
</dbReference>
<evidence type="ECO:0000256" key="1">
    <source>
        <dbReference type="ARBA" id="ARBA00004141"/>
    </source>
</evidence>
<evidence type="ECO:0000256" key="5">
    <source>
        <dbReference type="ARBA" id="ARBA00023065"/>
    </source>
</evidence>
<evidence type="ECO:0000256" key="2">
    <source>
        <dbReference type="ARBA" id="ARBA00022448"/>
    </source>
</evidence>
<evidence type="ECO:0000256" key="4">
    <source>
        <dbReference type="ARBA" id="ARBA00022989"/>
    </source>
</evidence>
<dbReference type="GO" id="GO:0005249">
    <property type="term" value="F:voltage-gated potassium channel activity"/>
    <property type="evidence" value="ECO:0007669"/>
    <property type="project" value="InterPro"/>
</dbReference>
<feature type="transmembrane region" description="Helical" evidence="8">
    <location>
        <begin position="241"/>
        <end position="262"/>
    </location>
</feature>
<keyword evidence="6 8" id="KW-0472">Membrane</keyword>
<dbReference type="Gene3D" id="1.10.287.70">
    <property type="match status" value="1"/>
</dbReference>
<dbReference type="EMBL" id="DS469650">
    <property type="protein sequence ID" value="EDO37305.1"/>
    <property type="molecule type" value="Genomic_DNA"/>
</dbReference>
<keyword evidence="11" id="KW-1185">Reference proteome</keyword>
<dbReference type="PANTHER" id="PTHR11537">
    <property type="entry name" value="VOLTAGE-GATED POTASSIUM CHANNEL"/>
    <property type="match status" value="1"/>
</dbReference>
<dbReference type="GO" id="GO:0005634">
    <property type="term" value="C:nucleus"/>
    <property type="evidence" value="ECO:0000318"/>
    <property type="project" value="GO_Central"/>
</dbReference>
<dbReference type="AlphaFoldDB" id="A7SGA7"/>
<dbReference type="STRING" id="45351.A7SGA7"/>
<protein>
    <recommendedName>
        <fullName evidence="9">Fibronectin type-III domain-containing protein</fullName>
    </recommendedName>
</protein>
<dbReference type="InParanoid" id="A7SGA7"/>
<gene>
    <name evidence="10" type="ORF">NEMVEDRAFT_v1g211838</name>
</gene>
<feature type="transmembrane region" description="Helical" evidence="8">
    <location>
        <begin position="274"/>
        <end position="294"/>
    </location>
</feature>
<keyword evidence="2" id="KW-0813">Transport</keyword>
<sequence>MEKLMGYRITYRPISIGDEVVRNRPWKNITVRKDKQTTFVIKDLINYVKYEFRVTGFTRGGDGPHEAANGETCHCYKRVAANYRIFPPYVIASLGLTSVNMSGMIPEILRNLTVSCCRTCRQHGQSYVDFFRNGQGGPSYHTNEKEVQNLIDNNNDLSFPVYGYQSQIVYEGIYRFIPLVESPGFAFLVKEPDKINAFREIMLSVLGTWPCLLLTVLMALLAGIVMWMLDTTANPEHFPTTVVSGFWNGWWWAFISMTTLGYGDRVPLTNRARVFTIVWVLIGLVIFSILSGTITSAFTSIVFESATGIYGTKIATLSDTPEYRFAARRQARVNIDQNYTRFLDVVEALMSRSVEGVLIDAYEAGTKKKDLAGTGVRIQKVYDYKSTYGVVLSGPSVRLYKCSRNYMTAYKADMYTHIQKFVQVVEADAYDEVIELSTGLFDKDTQAFKDLLFYSLIVMGAFWFLGLLWELRRFLMNRKVEEGYEALEAKKKMESELREFANSFYEDLKETITSMRQRHKQERLQLLRQMPKSAKSTLARELKA</sequence>
<dbReference type="InterPro" id="IPR036116">
    <property type="entry name" value="FN3_sf"/>
</dbReference>
<keyword evidence="5" id="KW-0406">Ion transport</keyword>
<evidence type="ECO:0000256" key="6">
    <source>
        <dbReference type="ARBA" id="ARBA00023136"/>
    </source>
</evidence>
<proteinExistence type="predicted"/>
<feature type="domain" description="Fibronectin type-III" evidence="9">
    <location>
        <begin position="1"/>
        <end position="78"/>
    </location>
</feature>
<dbReference type="SUPFAM" id="SSF81324">
    <property type="entry name" value="Voltage-gated potassium channels"/>
    <property type="match status" value="1"/>
</dbReference>
<evidence type="ECO:0000256" key="8">
    <source>
        <dbReference type="SAM" id="Phobius"/>
    </source>
</evidence>
<organism evidence="10 11">
    <name type="scientific">Nematostella vectensis</name>
    <name type="common">Starlet sea anemone</name>
    <dbReference type="NCBI Taxonomy" id="45351"/>
    <lineage>
        <taxon>Eukaryota</taxon>
        <taxon>Metazoa</taxon>
        <taxon>Cnidaria</taxon>
        <taxon>Anthozoa</taxon>
        <taxon>Hexacorallia</taxon>
        <taxon>Actiniaria</taxon>
        <taxon>Edwardsiidae</taxon>
        <taxon>Nematostella</taxon>
    </lineage>
</organism>
<dbReference type="CDD" id="cd00063">
    <property type="entry name" value="FN3"/>
    <property type="match status" value="1"/>
</dbReference>
<accession>A7SGA7</accession>
<dbReference type="Pfam" id="PF00041">
    <property type="entry name" value="fn3"/>
    <property type="match status" value="1"/>
</dbReference>
<reference evidence="10 11" key="1">
    <citation type="journal article" date="2007" name="Science">
        <title>Sea anemone genome reveals ancestral eumetazoan gene repertoire and genomic organization.</title>
        <authorList>
            <person name="Putnam N.H."/>
            <person name="Srivastava M."/>
            <person name="Hellsten U."/>
            <person name="Dirks B."/>
            <person name="Chapman J."/>
            <person name="Salamov A."/>
            <person name="Terry A."/>
            <person name="Shapiro H."/>
            <person name="Lindquist E."/>
            <person name="Kapitonov V.V."/>
            <person name="Jurka J."/>
            <person name="Genikhovich G."/>
            <person name="Grigoriev I.V."/>
            <person name="Lucas S.M."/>
            <person name="Steele R.E."/>
            <person name="Finnerty J.R."/>
            <person name="Technau U."/>
            <person name="Martindale M.Q."/>
            <person name="Rokhsar D.S."/>
        </authorList>
    </citation>
    <scope>NUCLEOTIDE SEQUENCE [LARGE SCALE GENOMIC DNA]</scope>
    <source>
        <strain evidence="11">CH2 X CH6</strain>
    </source>
</reference>
<dbReference type="SUPFAM" id="SSF49265">
    <property type="entry name" value="Fibronectin type III"/>
    <property type="match status" value="1"/>
</dbReference>
<dbReference type="InterPro" id="IPR013099">
    <property type="entry name" value="K_chnl_dom"/>
</dbReference>
<evidence type="ECO:0000259" key="9">
    <source>
        <dbReference type="PROSITE" id="PS50853"/>
    </source>
</evidence>
<evidence type="ECO:0000256" key="3">
    <source>
        <dbReference type="ARBA" id="ARBA00022692"/>
    </source>
</evidence>
<evidence type="ECO:0000313" key="10">
    <source>
        <dbReference type="EMBL" id="EDO37305.1"/>
    </source>
</evidence>
<keyword evidence="3 8" id="KW-0812">Transmembrane</keyword>
<dbReference type="Pfam" id="PF07885">
    <property type="entry name" value="Ion_trans_2"/>
    <property type="match status" value="1"/>
</dbReference>
<feature type="transmembrane region" description="Helical" evidence="8">
    <location>
        <begin position="201"/>
        <end position="229"/>
    </location>
</feature>
<dbReference type="OMA" id="ANGETCH"/>
<feature type="transmembrane region" description="Helical" evidence="8">
    <location>
        <begin position="451"/>
        <end position="469"/>
    </location>
</feature>
<keyword evidence="7" id="KW-0407">Ion channel</keyword>
<dbReference type="PROSITE" id="PS50853">
    <property type="entry name" value="FN3"/>
    <property type="match status" value="1"/>
</dbReference>
<dbReference type="InterPro" id="IPR028325">
    <property type="entry name" value="VG_K_chnl"/>
</dbReference>
<dbReference type="Gene3D" id="2.60.40.10">
    <property type="entry name" value="Immunoglobulins"/>
    <property type="match status" value="1"/>
</dbReference>
<dbReference type="PANTHER" id="PTHR11537:SF252">
    <property type="entry name" value="POTASSIUM VOLTAGE-GATED CHANNEL PROTEIN SHAW"/>
    <property type="match status" value="1"/>
</dbReference>
<dbReference type="InterPro" id="IPR003961">
    <property type="entry name" value="FN3_dom"/>
</dbReference>
<keyword evidence="4 8" id="KW-1133">Transmembrane helix</keyword>
<dbReference type="KEGG" id="nve:5508785"/>
<name>A7SGA7_NEMVE</name>
<evidence type="ECO:0000256" key="7">
    <source>
        <dbReference type="ARBA" id="ARBA00023303"/>
    </source>
</evidence>